<evidence type="ECO:0000256" key="1">
    <source>
        <dbReference type="ARBA" id="ARBA00005582"/>
    </source>
</evidence>
<evidence type="ECO:0000313" key="4">
    <source>
        <dbReference type="EMBL" id="QAT63241.1"/>
    </source>
</evidence>
<dbReference type="Proteomes" id="UP000287969">
    <property type="component" value="Chromosome"/>
</dbReference>
<dbReference type="PROSITE" id="PS00893">
    <property type="entry name" value="NUDIX_BOX"/>
    <property type="match status" value="1"/>
</dbReference>
<dbReference type="SUPFAM" id="SSF55811">
    <property type="entry name" value="Nudix"/>
    <property type="match status" value="1"/>
</dbReference>
<dbReference type="KEGG" id="spoa:EQM13_17570"/>
<dbReference type="AlphaFoldDB" id="A0A410QGZ0"/>
<dbReference type="PANTHER" id="PTHR43736">
    <property type="entry name" value="ADP-RIBOSE PYROPHOSPHATASE"/>
    <property type="match status" value="1"/>
</dbReference>
<dbReference type="Pfam" id="PF00293">
    <property type="entry name" value="NUDIX"/>
    <property type="match status" value="1"/>
</dbReference>
<keyword evidence="2" id="KW-0378">Hydrolase</keyword>
<proteinExistence type="inferred from homology"/>
<name>A0A410QGZ0_9FIRM</name>
<dbReference type="InterPro" id="IPR020084">
    <property type="entry name" value="NUDIX_hydrolase_CS"/>
</dbReference>
<protein>
    <submittedName>
        <fullName evidence="4">NUDIX domain-containing protein</fullName>
    </submittedName>
</protein>
<organism evidence="4 5">
    <name type="scientific">Acidilutibacter cellobiosedens</name>
    <dbReference type="NCBI Taxonomy" id="2507161"/>
    <lineage>
        <taxon>Bacteria</taxon>
        <taxon>Bacillati</taxon>
        <taxon>Bacillota</taxon>
        <taxon>Tissierellia</taxon>
        <taxon>Tissierellales</taxon>
        <taxon>Acidilutibacteraceae</taxon>
        <taxon>Acidilutibacter</taxon>
    </lineage>
</organism>
<reference evidence="5" key="1">
    <citation type="submission" date="2019-01" db="EMBL/GenBank/DDBJ databases">
        <title>Draft genomes of a novel of Sporanaerobacter strains.</title>
        <authorList>
            <person name="Ma S."/>
        </authorList>
    </citation>
    <scope>NUCLEOTIDE SEQUENCE [LARGE SCALE GENOMIC DNA]</scope>
    <source>
        <strain evidence="5">NJN-17</strain>
    </source>
</reference>
<sequence length="156" mass="18402">MFHKNKVYLRGKIMIDRTNVQAFVFVKNPFKTLILKRIPERSGYWQPVCGGVEHNEKPVEAVAREIFEETGIDNIKKIMDLNYTFTYRETKNGKLMDMRDICFAAEIASVQDIKLSDEHEYYKWCTYKEAKDTLKWEHNLVALEKLIEQISCSKSQ</sequence>
<dbReference type="GO" id="GO:0016787">
    <property type="term" value="F:hydrolase activity"/>
    <property type="evidence" value="ECO:0007669"/>
    <property type="project" value="UniProtKB-KW"/>
</dbReference>
<feature type="domain" description="Nudix hydrolase" evidence="3">
    <location>
        <begin position="15"/>
        <end position="148"/>
    </location>
</feature>
<dbReference type="PROSITE" id="PS51462">
    <property type="entry name" value="NUDIX"/>
    <property type="match status" value="1"/>
</dbReference>
<dbReference type="EMBL" id="CP035282">
    <property type="protein sequence ID" value="QAT63241.1"/>
    <property type="molecule type" value="Genomic_DNA"/>
</dbReference>
<keyword evidence="5" id="KW-1185">Reference proteome</keyword>
<evidence type="ECO:0000259" key="3">
    <source>
        <dbReference type="PROSITE" id="PS51462"/>
    </source>
</evidence>
<evidence type="ECO:0000313" key="5">
    <source>
        <dbReference type="Proteomes" id="UP000287969"/>
    </source>
</evidence>
<dbReference type="InterPro" id="IPR000086">
    <property type="entry name" value="NUDIX_hydrolase_dom"/>
</dbReference>
<dbReference type="OrthoDB" id="9814308at2"/>
<dbReference type="Gene3D" id="3.90.79.10">
    <property type="entry name" value="Nucleoside Triphosphate Pyrophosphohydrolase"/>
    <property type="match status" value="1"/>
</dbReference>
<comment type="similarity">
    <text evidence="1">Belongs to the Nudix hydrolase family.</text>
</comment>
<dbReference type="InterPro" id="IPR015797">
    <property type="entry name" value="NUDIX_hydrolase-like_dom_sf"/>
</dbReference>
<evidence type="ECO:0000256" key="2">
    <source>
        <dbReference type="ARBA" id="ARBA00022801"/>
    </source>
</evidence>
<dbReference type="CDD" id="cd04664">
    <property type="entry name" value="NUDIX_DHNTPase_like"/>
    <property type="match status" value="1"/>
</dbReference>
<dbReference type="PANTHER" id="PTHR43736:SF1">
    <property type="entry name" value="DIHYDRONEOPTERIN TRIPHOSPHATE DIPHOSPHATASE"/>
    <property type="match status" value="1"/>
</dbReference>
<accession>A0A410QGZ0</accession>
<gene>
    <name evidence="4" type="ORF">EQM13_17570</name>
</gene>